<comment type="caution">
    <text evidence="1">The sequence shown here is derived from an EMBL/GenBank/DDBJ whole genome shotgun (WGS) entry which is preliminary data.</text>
</comment>
<protein>
    <submittedName>
        <fullName evidence="1">DUF3055 domain-containing protein</fullName>
    </submittedName>
</protein>
<organism evidence="1 2">
    <name type="scientific">Paenibacillus profundus</name>
    <dbReference type="NCBI Taxonomy" id="1173085"/>
    <lineage>
        <taxon>Bacteria</taxon>
        <taxon>Bacillati</taxon>
        <taxon>Bacillota</taxon>
        <taxon>Bacilli</taxon>
        <taxon>Bacillales</taxon>
        <taxon>Paenibacillaceae</taxon>
        <taxon>Paenibacillus</taxon>
    </lineage>
</organism>
<evidence type="ECO:0000313" key="2">
    <source>
        <dbReference type="Proteomes" id="UP001199916"/>
    </source>
</evidence>
<dbReference type="RefSeq" id="WP_019419192.1">
    <property type="nucleotide sequence ID" value="NZ_JAJNBZ010000001.1"/>
</dbReference>
<sequence length="95" mass="10844">MFDQLYEETEQANVSFVGWATEEGRYDFALIYSNHFIGKTLVVCMQTGRSTLLCADDLRPELLKDKFQLGHLEAAVEASQLLRARIPSLKAQDQY</sequence>
<evidence type="ECO:0000313" key="1">
    <source>
        <dbReference type="EMBL" id="MCE5167883.1"/>
    </source>
</evidence>
<accession>A0ABS8Y859</accession>
<name>A0ABS8Y859_9BACL</name>
<keyword evidence="2" id="KW-1185">Reference proteome</keyword>
<dbReference type="InterPro" id="IPR021415">
    <property type="entry name" value="SAV0927-like"/>
</dbReference>
<dbReference type="EMBL" id="JAJNBZ010000001">
    <property type="protein sequence ID" value="MCE5167883.1"/>
    <property type="molecule type" value="Genomic_DNA"/>
</dbReference>
<gene>
    <name evidence="1" type="ORF">LQV63_00950</name>
</gene>
<dbReference type="Proteomes" id="UP001199916">
    <property type="component" value="Unassembled WGS sequence"/>
</dbReference>
<reference evidence="1 2" key="1">
    <citation type="submission" date="2021-11" db="EMBL/GenBank/DDBJ databases">
        <title>Draft genome sequence of Paenibacillus profundus YoMME, a new Gram-positive bacteria with exoelectrogenic properties.</title>
        <authorList>
            <person name="Hubenova Y."/>
            <person name="Hubenova E."/>
            <person name="Manasiev Y."/>
            <person name="Peykov S."/>
            <person name="Mitov M."/>
        </authorList>
    </citation>
    <scope>NUCLEOTIDE SEQUENCE [LARGE SCALE GENOMIC DNA]</scope>
    <source>
        <strain evidence="1 2">YoMME</strain>
    </source>
</reference>
<proteinExistence type="predicted"/>
<dbReference type="Pfam" id="PF11256">
    <property type="entry name" value="SAV0927-like"/>
    <property type="match status" value="1"/>
</dbReference>